<proteinExistence type="predicted"/>
<gene>
    <name evidence="2" type="ORF">L6637_34725</name>
    <name evidence="1" type="ORF">L6654_30125</name>
</gene>
<dbReference type="Proteomes" id="UP001139054">
    <property type="component" value="Unassembled WGS sequence"/>
</dbReference>
<dbReference type="AlphaFoldDB" id="A0A9X1RGV3"/>
<keyword evidence="3" id="KW-1185">Reference proteome</keyword>
<dbReference type="EMBL" id="JAKLUA010000018">
    <property type="protein sequence ID" value="MCG2672112.1"/>
    <property type="molecule type" value="Genomic_DNA"/>
</dbReference>
<sequence length="137" mass="14596">MADRPSAPRDRHAALAVAMSLACGLIAPAKADIRVDGDLQALQLQTSGDSLADVLARFDKLFAVKVRSAVPLMSEVSGSYSGTLSRVVARLLDGYNYVIKMDRDVTEILVFGRGGEVAIVPKVKPAAAAKTVTARWR</sequence>
<dbReference type="RefSeq" id="WP_237866256.1">
    <property type="nucleotide sequence ID" value="NZ_JAKLTY010000024.1"/>
</dbReference>
<organism evidence="1 4">
    <name type="scientific">Bradyrhizobium zhengyangense</name>
    <dbReference type="NCBI Taxonomy" id="2911009"/>
    <lineage>
        <taxon>Bacteria</taxon>
        <taxon>Pseudomonadati</taxon>
        <taxon>Pseudomonadota</taxon>
        <taxon>Alphaproteobacteria</taxon>
        <taxon>Hyphomicrobiales</taxon>
        <taxon>Nitrobacteraceae</taxon>
        <taxon>Bradyrhizobium</taxon>
    </lineage>
</organism>
<dbReference type="EMBL" id="JAKLTY010000024">
    <property type="protein sequence ID" value="MCG2630893.1"/>
    <property type="molecule type" value="Genomic_DNA"/>
</dbReference>
<reference evidence="1" key="1">
    <citation type="submission" date="2022-01" db="EMBL/GenBank/DDBJ databases">
        <title>Genome sequnece data of strain Bradyrhizobium sp. nov.</title>
        <authorList>
            <person name="Zhang J."/>
        </authorList>
    </citation>
    <scope>NUCLEOTIDE SEQUENCE</scope>
    <source>
        <strain evidence="2">WYCCWR 12774</strain>
        <strain evidence="1">WYCCWR 13023</strain>
    </source>
</reference>
<dbReference type="Proteomes" id="UP001139012">
    <property type="component" value="Unassembled WGS sequence"/>
</dbReference>
<evidence type="ECO:0000313" key="3">
    <source>
        <dbReference type="Proteomes" id="UP001139012"/>
    </source>
</evidence>
<evidence type="ECO:0000313" key="1">
    <source>
        <dbReference type="EMBL" id="MCG2630893.1"/>
    </source>
</evidence>
<evidence type="ECO:0000313" key="2">
    <source>
        <dbReference type="EMBL" id="MCG2672112.1"/>
    </source>
</evidence>
<comment type="caution">
    <text evidence="1">The sequence shown here is derived from an EMBL/GenBank/DDBJ whole genome shotgun (WGS) entry which is preliminary data.</text>
</comment>
<accession>A0A9X1RGV3</accession>
<dbReference type="PROSITE" id="PS51257">
    <property type="entry name" value="PROKAR_LIPOPROTEIN"/>
    <property type="match status" value="1"/>
</dbReference>
<protein>
    <submittedName>
        <fullName evidence="1">Uncharacterized protein</fullName>
    </submittedName>
</protein>
<evidence type="ECO:0000313" key="4">
    <source>
        <dbReference type="Proteomes" id="UP001139054"/>
    </source>
</evidence>
<name>A0A9X1RGV3_9BRAD</name>